<accession>A0A847S2C0</accession>
<dbReference type="AlphaFoldDB" id="A0A847S2C0"/>
<evidence type="ECO:0000256" key="4">
    <source>
        <dbReference type="SAM" id="SignalP"/>
    </source>
</evidence>
<dbReference type="PANTHER" id="PTHR30024">
    <property type="entry name" value="ALIPHATIC SULFONATES-BINDING PROTEIN-RELATED"/>
    <property type="match status" value="1"/>
</dbReference>
<evidence type="ECO:0000256" key="3">
    <source>
        <dbReference type="ARBA" id="ARBA00022729"/>
    </source>
</evidence>
<dbReference type="PANTHER" id="PTHR30024:SF47">
    <property type="entry name" value="TAURINE-BINDING PERIPLASMIC PROTEIN"/>
    <property type="match status" value="1"/>
</dbReference>
<dbReference type="GO" id="GO:0042597">
    <property type="term" value="C:periplasmic space"/>
    <property type="evidence" value="ECO:0007669"/>
    <property type="project" value="UniProtKB-SubCell"/>
</dbReference>
<comment type="subcellular location">
    <subcellularLocation>
        <location evidence="1">Periplasm</location>
    </subcellularLocation>
</comment>
<sequence length="333" mass="37778">MRCQRLLCLLLLLPYALMVQARPLVIGVTSWVGTAPINVADAKGYWREQGLDVRIVKFEEYKALFAAYQARKIDLMYDMTGTWVDLYQQGVPLIILGEMDWSNGGDKLIAKNSLTDMQKLKGQAIGVYLNRTPVLLLLDRYLRQYRLQLGDVKVVELEAEPLTQAFIHNKFPMILHYDPPALDARRKGDGRVVADSSQFPGIIPEGVVIHPESLRALPEGELVKFFVGWIRAVQWIKGGSSWQEFQTILNQRTFAGEKPYASFDLLGMLNAVRFHSRSEMQRRNEEGGGMQGYLDEVRQFLLQNKRLKRDFDSSTLVDTSALLQAIRLTAEGG</sequence>
<proteinExistence type="inferred from homology"/>
<evidence type="ECO:0000259" key="5">
    <source>
        <dbReference type="Pfam" id="PF09084"/>
    </source>
</evidence>
<keyword evidence="3 4" id="KW-0732">Signal</keyword>
<gene>
    <name evidence="6" type="ORF">HF682_12455</name>
</gene>
<evidence type="ECO:0000313" key="7">
    <source>
        <dbReference type="Proteomes" id="UP000587991"/>
    </source>
</evidence>
<organism evidence="6 7">
    <name type="scientific">Leeia aquatica</name>
    <dbReference type="NCBI Taxonomy" id="2725557"/>
    <lineage>
        <taxon>Bacteria</taxon>
        <taxon>Pseudomonadati</taxon>
        <taxon>Pseudomonadota</taxon>
        <taxon>Betaproteobacteria</taxon>
        <taxon>Neisseriales</taxon>
        <taxon>Leeiaceae</taxon>
        <taxon>Leeia</taxon>
    </lineage>
</organism>
<dbReference type="Gene3D" id="3.40.190.10">
    <property type="entry name" value="Periplasmic binding protein-like II"/>
    <property type="match status" value="2"/>
</dbReference>
<reference evidence="6 7" key="1">
    <citation type="submission" date="2020-04" db="EMBL/GenBank/DDBJ databases">
        <title>Draft genome of Leeia sp. IMCC25680.</title>
        <authorList>
            <person name="Song J."/>
            <person name="Cho J.-C."/>
        </authorList>
    </citation>
    <scope>NUCLEOTIDE SEQUENCE [LARGE SCALE GENOMIC DNA]</scope>
    <source>
        <strain evidence="6 7">IMCC25680</strain>
    </source>
</reference>
<feature type="domain" description="SsuA/THI5-like" evidence="5">
    <location>
        <begin position="35"/>
        <end position="175"/>
    </location>
</feature>
<name>A0A847S2C0_9NEIS</name>
<evidence type="ECO:0000256" key="1">
    <source>
        <dbReference type="ARBA" id="ARBA00004418"/>
    </source>
</evidence>
<dbReference type="Proteomes" id="UP000587991">
    <property type="component" value="Unassembled WGS sequence"/>
</dbReference>
<dbReference type="InterPro" id="IPR015168">
    <property type="entry name" value="SsuA/THI5"/>
</dbReference>
<dbReference type="Pfam" id="PF09084">
    <property type="entry name" value="NMT1"/>
    <property type="match status" value="1"/>
</dbReference>
<dbReference type="EMBL" id="JABAIM010000002">
    <property type="protein sequence ID" value="NLR75971.1"/>
    <property type="molecule type" value="Genomic_DNA"/>
</dbReference>
<dbReference type="RefSeq" id="WP_168877595.1">
    <property type="nucleotide sequence ID" value="NZ_JABAIM010000002.1"/>
</dbReference>
<feature type="chain" id="PRO_5033055245" evidence="4">
    <location>
        <begin position="22"/>
        <end position="333"/>
    </location>
</feature>
<keyword evidence="7" id="KW-1185">Reference proteome</keyword>
<evidence type="ECO:0000313" key="6">
    <source>
        <dbReference type="EMBL" id="NLR75971.1"/>
    </source>
</evidence>
<evidence type="ECO:0000256" key="2">
    <source>
        <dbReference type="ARBA" id="ARBA00010742"/>
    </source>
</evidence>
<feature type="signal peptide" evidence="4">
    <location>
        <begin position="1"/>
        <end position="21"/>
    </location>
</feature>
<comment type="similarity">
    <text evidence="2">Belongs to the bacterial solute-binding protein SsuA/TauA family.</text>
</comment>
<dbReference type="SUPFAM" id="SSF53850">
    <property type="entry name" value="Periplasmic binding protein-like II"/>
    <property type="match status" value="1"/>
</dbReference>
<protein>
    <submittedName>
        <fullName evidence="6">ABC transporter substrate-binding protein</fullName>
    </submittedName>
</protein>
<comment type="caution">
    <text evidence="6">The sequence shown here is derived from an EMBL/GenBank/DDBJ whole genome shotgun (WGS) entry which is preliminary data.</text>
</comment>